<dbReference type="SUPFAM" id="SSF46894">
    <property type="entry name" value="C-terminal effector domain of the bipartite response regulators"/>
    <property type="match status" value="1"/>
</dbReference>
<dbReference type="GO" id="GO:0006355">
    <property type="term" value="P:regulation of DNA-templated transcription"/>
    <property type="evidence" value="ECO:0007669"/>
    <property type="project" value="InterPro"/>
</dbReference>
<dbReference type="PROSITE" id="PS50110">
    <property type="entry name" value="RESPONSE_REGULATORY"/>
    <property type="match status" value="1"/>
</dbReference>
<dbReference type="SUPFAM" id="SSF52172">
    <property type="entry name" value="CheY-like"/>
    <property type="match status" value="1"/>
</dbReference>
<evidence type="ECO:0000313" key="5">
    <source>
        <dbReference type="EMBL" id="GIH19537.1"/>
    </source>
</evidence>
<feature type="domain" description="HTH luxR-type" evidence="3">
    <location>
        <begin position="136"/>
        <end position="201"/>
    </location>
</feature>
<keyword evidence="1 5" id="KW-0238">DNA-binding</keyword>
<keyword evidence="2" id="KW-0597">Phosphoprotein</keyword>
<dbReference type="CDD" id="cd06170">
    <property type="entry name" value="LuxR_C_like"/>
    <property type="match status" value="1"/>
</dbReference>
<dbReference type="InterPro" id="IPR001789">
    <property type="entry name" value="Sig_transdc_resp-reg_receiver"/>
</dbReference>
<dbReference type="InterPro" id="IPR016032">
    <property type="entry name" value="Sig_transdc_resp-reg_C-effctor"/>
</dbReference>
<dbReference type="SMART" id="SM00448">
    <property type="entry name" value="REC"/>
    <property type="match status" value="1"/>
</dbReference>
<keyword evidence="6" id="KW-1185">Reference proteome</keyword>
<dbReference type="PRINTS" id="PR00038">
    <property type="entry name" value="HTHLUXR"/>
</dbReference>
<evidence type="ECO:0000259" key="4">
    <source>
        <dbReference type="PROSITE" id="PS50110"/>
    </source>
</evidence>
<feature type="modified residue" description="4-aspartylphosphate" evidence="2">
    <location>
        <position position="56"/>
    </location>
</feature>
<dbReference type="InterPro" id="IPR039420">
    <property type="entry name" value="WalR-like"/>
</dbReference>
<dbReference type="InterPro" id="IPR011006">
    <property type="entry name" value="CheY-like_superfamily"/>
</dbReference>
<dbReference type="GO" id="GO:0000160">
    <property type="term" value="P:phosphorelay signal transduction system"/>
    <property type="evidence" value="ECO:0007669"/>
    <property type="project" value="InterPro"/>
</dbReference>
<dbReference type="GO" id="GO:0003677">
    <property type="term" value="F:DNA binding"/>
    <property type="evidence" value="ECO:0007669"/>
    <property type="project" value="UniProtKB-KW"/>
</dbReference>
<dbReference type="EMBL" id="BONZ01000082">
    <property type="protein sequence ID" value="GIH19537.1"/>
    <property type="molecule type" value="Genomic_DNA"/>
</dbReference>
<dbReference type="Gene3D" id="3.40.50.2300">
    <property type="match status" value="1"/>
</dbReference>
<sequence>MTPISVLLADDQTMFRTAVRRLLEWEGDIRVAAEVAEGDQILPVALRVRPSVAIIDIEMPGLDGLTAAAQLHQQLPECRILMSTTFGRPGFLERALSNGATGFVLKDASVDVLAAAVRRCATGARVIDPGLAAQAHRLGPSPLTSGERQVLAAVGTGASIREIARELHLSEGTVRNRISSAIDKTAARNRIDAIRIASENGWL</sequence>
<name>A0A8J3R0G7_9ACTN</name>
<accession>A0A8J3R0G7</accession>
<dbReference type="Proteomes" id="UP000642748">
    <property type="component" value="Unassembled WGS sequence"/>
</dbReference>
<dbReference type="PANTHER" id="PTHR43214:SF42">
    <property type="entry name" value="TRANSCRIPTIONAL REGULATORY PROTEIN DESR"/>
    <property type="match status" value="1"/>
</dbReference>
<evidence type="ECO:0000256" key="2">
    <source>
        <dbReference type="PROSITE-ProRule" id="PRU00169"/>
    </source>
</evidence>
<protein>
    <submittedName>
        <fullName evidence="5">DNA-binding response regulator</fullName>
    </submittedName>
</protein>
<dbReference type="Pfam" id="PF00196">
    <property type="entry name" value="GerE"/>
    <property type="match status" value="1"/>
</dbReference>
<dbReference type="InterPro" id="IPR000792">
    <property type="entry name" value="Tscrpt_reg_LuxR_C"/>
</dbReference>
<feature type="domain" description="Response regulatory" evidence="4">
    <location>
        <begin position="5"/>
        <end position="121"/>
    </location>
</feature>
<evidence type="ECO:0000313" key="6">
    <source>
        <dbReference type="Proteomes" id="UP000642748"/>
    </source>
</evidence>
<dbReference type="Pfam" id="PF00072">
    <property type="entry name" value="Response_reg"/>
    <property type="match status" value="1"/>
</dbReference>
<evidence type="ECO:0000256" key="1">
    <source>
        <dbReference type="ARBA" id="ARBA00023125"/>
    </source>
</evidence>
<dbReference type="PANTHER" id="PTHR43214">
    <property type="entry name" value="TWO-COMPONENT RESPONSE REGULATOR"/>
    <property type="match status" value="1"/>
</dbReference>
<organism evidence="5 6">
    <name type="scientific">Rugosimonospora africana</name>
    <dbReference type="NCBI Taxonomy" id="556532"/>
    <lineage>
        <taxon>Bacteria</taxon>
        <taxon>Bacillati</taxon>
        <taxon>Actinomycetota</taxon>
        <taxon>Actinomycetes</taxon>
        <taxon>Micromonosporales</taxon>
        <taxon>Micromonosporaceae</taxon>
        <taxon>Rugosimonospora</taxon>
    </lineage>
</organism>
<dbReference type="AlphaFoldDB" id="A0A8J3R0G7"/>
<reference evidence="5" key="1">
    <citation type="submission" date="2021-01" db="EMBL/GenBank/DDBJ databases">
        <title>Whole genome shotgun sequence of Rugosimonospora africana NBRC 104875.</title>
        <authorList>
            <person name="Komaki H."/>
            <person name="Tamura T."/>
        </authorList>
    </citation>
    <scope>NUCLEOTIDE SEQUENCE</scope>
    <source>
        <strain evidence="5">NBRC 104875</strain>
    </source>
</reference>
<dbReference type="PROSITE" id="PS50043">
    <property type="entry name" value="HTH_LUXR_2"/>
    <property type="match status" value="1"/>
</dbReference>
<gene>
    <name evidence="5" type="primary">desR_4</name>
    <name evidence="5" type="ORF">Raf01_77090</name>
</gene>
<evidence type="ECO:0000259" key="3">
    <source>
        <dbReference type="PROSITE" id="PS50043"/>
    </source>
</evidence>
<proteinExistence type="predicted"/>
<comment type="caution">
    <text evidence="5">The sequence shown here is derived from an EMBL/GenBank/DDBJ whole genome shotgun (WGS) entry which is preliminary data.</text>
</comment>
<dbReference type="SMART" id="SM00421">
    <property type="entry name" value="HTH_LUXR"/>
    <property type="match status" value="1"/>
</dbReference>